<gene>
    <name evidence="1" type="ORF">APAL1065_LOCUS4636</name>
</gene>
<dbReference type="EMBL" id="HBHT01006947">
    <property type="protein sequence ID" value="CAD9949474.1"/>
    <property type="molecule type" value="Transcribed_RNA"/>
</dbReference>
<sequence>METIHNDTDHVCMATGSSKFPKESCVRPFPSETFLRVYNCEYIRPPKPERFQRAMKQIYRPEFVLSHYIHYSTITKPMSQYYTDKLANSKQENFKFTPRVQDWEWGDVFLDELNEGSLSHTKSIVPHETMYRSSICKLESKQACPLGFVCPDSTAFIDKLHQKNVFTDDDGKFCNCWVNHHLEDTLIPKLEAELKKNDAISKSV</sequence>
<accession>A0A7S2Y3N0</accession>
<reference evidence="1" key="1">
    <citation type="submission" date="2021-01" db="EMBL/GenBank/DDBJ databases">
        <authorList>
            <person name="Corre E."/>
            <person name="Pelletier E."/>
            <person name="Niang G."/>
            <person name="Scheremetjew M."/>
            <person name="Finn R."/>
            <person name="Kale V."/>
            <person name="Holt S."/>
            <person name="Cochrane G."/>
            <person name="Meng A."/>
            <person name="Brown T."/>
            <person name="Cohen L."/>
        </authorList>
    </citation>
    <scope>NUCLEOTIDE SEQUENCE</scope>
    <source>
        <strain evidence="1">CCMP125</strain>
    </source>
</reference>
<name>A0A7S2Y3N0_9STRA</name>
<proteinExistence type="predicted"/>
<organism evidence="1">
    <name type="scientific">Entomoneis paludosa</name>
    <dbReference type="NCBI Taxonomy" id="265537"/>
    <lineage>
        <taxon>Eukaryota</taxon>
        <taxon>Sar</taxon>
        <taxon>Stramenopiles</taxon>
        <taxon>Ochrophyta</taxon>
        <taxon>Bacillariophyta</taxon>
        <taxon>Bacillariophyceae</taxon>
        <taxon>Bacillariophycidae</taxon>
        <taxon>Entomoneidaceae</taxon>
        <taxon>Entomoneis</taxon>
    </lineage>
</organism>
<dbReference type="AlphaFoldDB" id="A0A7S2Y3N0"/>
<evidence type="ECO:0000313" key="1">
    <source>
        <dbReference type="EMBL" id="CAD9949474.1"/>
    </source>
</evidence>
<protein>
    <submittedName>
        <fullName evidence="1">Uncharacterized protein</fullName>
    </submittedName>
</protein>